<proteinExistence type="predicted"/>
<dbReference type="Proteomes" id="UP001302493">
    <property type="component" value="Chromosome"/>
</dbReference>
<organism evidence="1 2">
    <name type="scientific">Brevundimonas nasdae</name>
    <dbReference type="NCBI Taxonomy" id="172043"/>
    <lineage>
        <taxon>Bacteria</taxon>
        <taxon>Pseudomonadati</taxon>
        <taxon>Pseudomonadota</taxon>
        <taxon>Alphaproteobacteria</taxon>
        <taxon>Caulobacterales</taxon>
        <taxon>Caulobacteraceae</taxon>
        <taxon>Brevundimonas</taxon>
    </lineage>
</organism>
<reference evidence="1" key="1">
    <citation type="submission" date="2023-03" db="EMBL/GenBank/DDBJ databases">
        <title>Genome sequence of Brevundimonas nasdae SJTX8.</title>
        <authorList>
            <person name="Liang R."/>
        </authorList>
    </citation>
    <scope>NUCLEOTIDE SEQUENCE</scope>
    <source>
        <strain evidence="1">X8</strain>
    </source>
</reference>
<keyword evidence="2" id="KW-1185">Reference proteome</keyword>
<gene>
    <name evidence="1" type="primary">pilV</name>
    <name evidence="1" type="ORF">PZA08_14360</name>
</gene>
<evidence type="ECO:0000313" key="1">
    <source>
        <dbReference type="EMBL" id="WOB78467.1"/>
    </source>
</evidence>
<accession>A0ACD4VKK6</accession>
<name>A0ACD4VKK6_9CAUL</name>
<evidence type="ECO:0000313" key="2">
    <source>
        <dbReference type="Proteomes" id="UP001302493"/>
    </source>
</evidence>
<protein>
    <submittedName>
        <fullName evidence="1">Shufflon system plasmid conjugative transfer pilus tip adhesin PilV</fullName>
    </submittedName>
</protein>
<sequence>MSLTNAQLSADVAALIARVDDWQKLYSDWSGGAATGGPNADGRYPLKNSQGNVVLVYCPAALETNIVGPGEVAKAGAIAAEMARDAAQAATTLAASHKEFAQTARTAAQAARDLTKIYRDQVEGMHANVLTHSGQVIANAAATSADRILVGQMAANAANSASEAASSAASSANSAAHAATFNPDLFDKKSDALQATRLQGLIPLSNIPVLPSMKQIVSSGSLSELTSQQLGEIGQGTVVTISDGRRLAYLGSGSKTSDASYHVVADTTPAWNQIDGVPSQFPPVPHGHDWADIFNKPLAFAPSTHGHDWSEVSGKPSTFAPSVHTHVWADITNKPLTFAPSAHGHDWSEITGKPSTFTASAHTHVWADINDKPTIFASNIASVSGLQSALDGKASNTSPTLFGHTRIEGPAGSDRIITMATGSKSRWSMMAQAGPENGSNSGSDFWLTNYNDDGSYKGSALEIRRSDNRALFLGGIQAATLTLNTGLVYPNGNDTVLRTGAAGGERYYAFGGDGVFRSLNGGMAASGLVHSNGFVSHSTPTGVYQRFKDNGTANGKALLQYKDTENFYIMLTNQGDADGGFNGLRPFVLNLTSGNISMNHGLTISGDAINVNGGNNANSTLIRRGSLEIRDDNYGPYVDFSTDGTTDFHARVSVPKSDGRLWLSHGAGGSVIVGPTIEANSNNGSQAGSVITHAGSEQIMAKQLTFPSIQNPQDAAANALLEVRGAGGGYGAWMKFHRPGAYGTYFGMFEDGEFGYGGWSAGGMIRKFWTEKNFDPLSRMERYCDGWVSTRDGNERFYFATNGRTYMRSRNGFEWRDNGDVWQAILTNDGVFETKNTISTLGNNIKIRGGSPTIYFKDTDNRSAMIHVNANKFYVLRGAGNDSEAWTSTGSGWPLEIDLENNNASFGANIYTGTDHWFRVRGTSGIYWENWGGGWFMNDSSWLRAYNDKNIVTGGQVQMGSFTVTSDRRLKTDITPIPLDEASRIIDQTNVYEFTKGGRRMFGMIAQEVQEVAPILVSEGADLHEDGDALLSLDQTGYIPLLLAEVRSLRQRLAVLEAKIK</sequence>
<dbReference type="EMBL" id="CP119180">
    <property type="protein sequence ID" value="WOB78467.1"/>
    <property type="molecule type" value="Genomic_DNA"/>
</dbReference>